<dbReference type="GO" id="GO:0016763">
    <property type="term" value="F:pentosyltransferase activity"/>
    <property type="evidence" value="ECO:0007669"/>
    <property type="project" value="TreeGrafter"/>
</dbReference>
<accession>A0A537K0A6</accession>
<comment type="caution">
    <text evidence="10">The sequence shown here is derived from an EMBL/GenBank/DDBJ whole genome shotgun (WGS) entry which is preliminary data.</text>
</comment>
<name>A0A537K0A6_9BACT</name>
<dbReference type="PANTHER" id="PTHR33908:SF11">
    <property type="entry name" value="MEMBRANE PROTEIN"/>
    <property type="match status" value="1"/>
</dbReference>
<feature type="transmembrane region" description="Helical" evidence="8">
    <location>
        <begin position="285"/>
        <end position="306"/>
    </location>
</feature>
<keyword evidence="2" id="KW-1003">Cell membrane</keyword>
<dbReference type="Proteomes" id="UP000318509">
    <property type="component" value="Unassembled WGS sequence"/>
</dbReference>
<feature type="transmembrane region" description="Helical" evidence="8">
    <location>
        <begin position="312"/>
        <end position="328"/>
    </location>
</feature>
<dbReference type="AlphaFoldDB" id="A0A537K0A6"/>
<keyword evidence="4 10" id="KW-0808">Transferase</keyword>
<reference evidence="10 11" key="1">
    <citation type="journal article" date="2019" name="Nat. Microbiol.">
        <title>Mediterranean grassland soil C-N compound turnover is dependent on rainfall and depth, and is mediated by genomically divergent microorganisms.</title>
        <authorList>
            <person name="Diamond S."/>
            <person name="Andeer P.F."/>
            <person name="Li Z."/>
            <person name="Crits-Christoph A."/>
            <person name="Burstein D."/>
            <person name="Anantharaman K."/>
            <person name="Lane K.R."/>
            <person name="Thomas B.C."/>
            <person name="Pan C."/>
            <person name="Northen T.R."/>
            <person name="Banfield J.F."/>
        </authorList>
    </citation>
    <scope>NUCLEOTIDE SEQUENCE [LARGE SCALE GENOMIC DNA]</scope>
    <source>
        <strain evidence="10">NP_3</strain>
    </source>
</reference>
<comment type="subcellular location">
    <subcellularLocation>
        <location evidence="1">Cell membrane</location>
        <topology evidence="1">Multi-pass membrane protein</topology>
    </subcellularLocation>
</comment>
<evidence type="ECO:0000256" key="3">
    <source>
        <dbReference type="ARBA" id="ARBA00022676"/>
    </source>
</evidence>
<dbReference type="PANTHER" id="PTHR33908">
    <property type="entry name" value="MANNOSYLTRANSFERASE YKCB-RELATED"/>
    <property type="match status" value="1"/>
</dbReference>
<dbReference type="EMBL" id="VBAK01000128">
    <property type="protein sequence ID" value="TMI89211.1"/>
    <property type="molecule type" value="Genomic_DNA"/>
</dbReference>
<evidence type="ECO:0000256" key="7">
    <source>
        <dbReference type="ARBA" id="ARBA00023136"/>
    </source>
</evidence>
<protein>
    <submittedName>
        <fullName evidence="10">Glycosyltransferase family 39 protein</fullName>
    </submittedName>
</protein>
<feature type="transmembrane region" description="Helical" evidence="8">
    <location>
        <begin position="335"/>
        <end position="354"/>
    </location>
</feature>
<keyword evidence="6 8" id="KW-1133">Transmembrane helix</keyword>
<evidence type="ECO:0000256" key="2">
    <source>
        <dbReference type="ARBA" id="ARBA00022475"/>
    </source>
</evidence>
<feature type="transmembrane region" description="Helical" evidence="8">
    <location>
        <begin position="199"/>
        <end position="220"/>
    </location>
</feature>
<evidence type="ECO:0000313" key="11">
    <source>
        <dbReference type="Proteomes" id="UP000318509"/>
    </source>
</evidence>
<keyword evidence="5 8" id="KW-0812">Transmembrane</keyword>
<dbReference type="InterPro" id="IPR038731">
    <property type="entry name" value="RgtA/B/C-like"/>
</dbReference>
<feature type="transmembrane region" description="Helical" evidence="8">
    <location>
        <begin position="114"/>
        <end position="138"/>
    </location>
</feature>
<feature type="transmembrane region" description="Helical" evidence="8">
    <location>
        <begin position="158"/>
        <end position="187"/>
    </location>
</feature>
<dbReference type="GO" id="GO:0005886">
    <property type="term" value="C:plasma membrane"/>
    <property type="evidence" value="ECO:0007669"/>
    <property type="project" value="UniProtKB-SubCell"/>
</dbReference>
<organism evidence="10 11">
    <name type="scientific">Candidatus Segetimicrobium genomatis</name>
    <dbReference type="NCBI Taxonomy" id="2569760"/>
    <lineage>
        <taxon>Bacteria</taxon>
        <taxon>Bacillati</taxon>
        <taxon>Candidatus Sysuimicrobiota</taxon>
        <taxon>Candidatus Sysuimicrobiia</taxon>
        <taxon>Candidatus Sysuimicrobiales</taxon>
        <taxon>Candidatus Segetimicrobiaceae</taxon>
        <taxon>Candidatus Segetimicrobium</taxon>
    </lineage>
</organism>
<feature type="transmembrane region" description="Helical" evidence="8">
    <location>
        <begin position="254"/>
        <end position="273"/>
    </location>
</feature>
<dbReference type="Pfam" id="PF13231">
    <property type="entry name" value="PMT_2"/>
    <property type="match status" value="1"/>
</dbReference>
<proteinExistence type="predicted"/>
<dbReference type="InterPro" id="IPR050297">
    <property type="entry name" value="LipidA_mod_glycosyltrf_83"/>
</dbReference>
<evidence type="ECO:0000256" key="1">
    <source>
        <dbReference type="ARBA" id="ARBA00004651"/>
    </source>
</evidence>
<keyword evidence="7 8" id="KW-0472">Membrane</keyword>
<gene>
    <name evidence="10" type="ORF">E6H00_10450</name>
</gene>
<keyword evidence="3" id="KW-0328">Glycosyltransferase</keyword>
<dbReference type="GO" id="GO:0009103">
    <property type="term" value="P:lipopolysaccharide biosynthetic process"/>
    <property type="evidence" value="ECO:0007669"/>
    <property type="project" value="UniProtKB-ARBA"/>
</dbReference>
<evidence type="ECO:0000256" key="5">
    <source>
        <dbReference type="ARBA" id="ARBA00022692"/>
    </source>
</evidence>
<evidence type="ECO:0000256" key="8">
    <source>
        <dbReference type="SAM" id="Phobius"/>
    </source>
</evidence>
<evidence type="ECO:0000256" key="4">
    <source>
        <dbReference type="ARBA" id="ARBA00022679"/>
    </source>
</evidence>
<evidence type="ECO:0000259" key="9">
    <source>
        <dbReference type="Pfam" id="PF13231"/>
    </source>
</evidence>
<feature type="domain" description="Glycosyltransferase RgtA/B/C/D-like" evidence="9">
    <location>
        <begin position="61"/>
        <end position="218"/>
    </location>
</feature>
<feature type="transmembrane region" description="Helical" evidence="8">
    <location>
        <begin position="81"/>
        <end position="102"/>
    </location>
</feature>
<evidence type="ECO:0000256" key="6">
    <source>
        <dbReference type="ARBA" id="ARBA00022989"/>
    </source>
</evidence>
<evidence type="ECO:0000313" key="10">
    <source>
        <dbReference type="EMBL" id="TMI89211.1"/>
    </source>
</evidence>
<sequence>MAGDAGGRSTPPRVSASGRWLVLGIGLLALARVVVAARIPVIDDEAYYWLWSRHLALSYLDHPPLVAWLDALTTAAGRTGWLLRLPAMLATLATTALLYLLGRDLFDAQAGRRAAALHLAVPIFALQAVDAIPDPLLYAWWALGLWAFWRAVHGSPRLWWLCGAALGFGVLSKYPMIVLLAAALGVLSRPPYRRWWRTPGPYTAGILAAVLAAPVLVWNARHGWASLVFWLHAGGAQGPPGGNPRGWGVLANTAVQLAYGGPLLFPAMLWALWRSWREGRRDERFAFLALAGFPTLLIVALGGLLGVDRPNWAAPAYLAGVLALGALWPPRWARAAFASTLALSLAVLALLPFVPALPPALRWDELYGWREVTAEVVRRADALGDPGHVLLVGQRYNQAAYFGYYAPDRLPASTARWSAFSFWAPPHRFAGWQGIAAVDARDAVGALRRDCARLLEQPPYTVPFAGGGGRTFRLFHCVGYRGTPRAP</sequence>